<gene>
    <name evidence="6" type="ORF">DIABBA_LOCUS783</name>
</gene>
<evidence type="ECO:0000256" key="4">
    <source>
        <dbReference type="ARBA" id="ARBA00022658"/>
    </source>
</evidence>
<evidence type="ECO:0000256" key="3">
    <source>
        <dbReference type="ARBA" id="ARBA00022490"/>
    </source>
</evidence>
<organism evidence="6 7">
    <name type="scientific">Diabrotica balteata</name>
    <name type="common">Banded cucumber beetle</name>
    <dbReference type="NCBI Taxonomy" id="107213"/>
    <lineage>
        <taxon>Eukaryota</taxon>
        <taxon>Metazoa</taxon>
        <taxon>Ecdysozoa</taxon>
        <taxon>Arthropoda</taxon>
        <taxon>Hexapoda</taxon>
        <taxon>Insecta</taxon>
        <taxon>Pterygota</taxon>
        <taxon>Neoptera</taxon>
        <taxon>Endopterygota</taxon>
        <taxon>Coleoptera</taxon>
        <taxon>Polyphaga</taxon>
        <taxon>Cucujiformia</taxon>
        <taxon>Chrysomeloidea</taxon>
        <taxon>Chrysomelidae</taxon>
        <taxon>Galerucinae</taxon>
        <taxon>Diabroticina</taxon>
        <taxon>Diabroticites</taxon>
        <taxon>Diabrotica</taxon>
    </lineage>
</organism>
<dbReference type="PANTHER" id="PTHR12425">
    <property type="entry name" value="SYNEMBRYN"/>
    <property type="match status" value="1"/>
</dbReference>
<keyword evidence="5" id="KW-0143">Chaperone</keyword>
<dbReference type="GO" id="GO:0005938">
    <property type="term" value="C:cell cortex"/>
    <property type="evidence" value="ECO:0007669"/>
    <property type="project" value="UniProtKB-SubCell"/>
</dbReference>
<reference evidence="6" key="1">
    <citation type="submission" date="2022-01" db="EMBL/GenBank/DDBJ databases">
        <authorList>
            <person name="King R."/>
        </authorList>
    </citation>
    <scope>NUCLEOTIDE SEQUENCE</scope>
</reference>
<dbReference type="OrthoDB" id="5585685at2759"/>
<proteinExistence type="inferred from homology"/>
<dbReference type="PANTHER" id="PTHR12425:SF5">
    <property type="entry name" value="SYNEMBRYN"/>
    <property type="match status" value="1"/>
</dbReference>
<dbReference type="SUPFAM" id="SSF48371">
    <property type="entry name" value="ARM repeat"/>
    <property type="match status" value="1"/>
</dbReference>
<evidence type="ECO:0000313" key="7">
    <source>
        <dbReference type="Proteomes" id="UP001153709"/>
    </source>
</evidence>
<dbReference type="InterPro" id="IPR008376">
    <property type="entry name" value="Chaperone_Ric-8_A/B"/>
</dbReference>
<dbReference type="Pfam" id="PF10165">
    <property type="entry name" value="Ric8"/>
    <property type="match status" value="1"/>
</dbReference>
<comment type="subcellular location">
    <subcellularLocation>
        <location evidence="1">Cytoplasm</location>
        <location evidence="1">Cell cortex</location>
    </subcellularLocation>
</comment>
<keyword evidence="3" id="KW-0963">Cytoplasm</keyword>
<dbReference type="AlphaFoldDB" id="A0A9N9X6I7"/>
<dbReference type="GO" id="GO:0007186">
    <property type="term" value="P:G protein-coupled receptor signaling pathway"/>
    <property type="evidence" value="ECO:0007669"/>
    <property type="project" value="TreeGrafter"/>
</dbReference>
<dbReference type="PRINTS" id="PR01802">
    <property type="entry name" value="SYNEMBRYN"/>
</dbReference>
<evidence type="ECO:0000313" key="6">
    <source>
        <dbReference type="EMBL" id="CAG9826692.1"/>
    </source>
</evidence>
<dbReference type="GO" id="GO:0001965">
    <property type="term" value="F:G-protein alpha-subunit binding"/>
    <property type="evidence" value="ECO:0007669"/>
    <property type="project" value="TreeGrafter"/>
</dbReference>
<keyword evidence="4" id="KW-0344">Guanine-nucleotide releasing factor</keyword>
<dbReference type="Proteomes" id="UP001153709">
    <property type="component" value="Chromosome 1"/>
</dbReference>
<evidence type="ECO:0000256" key="2">
    <source>
        <dbReference type="ARBA" id="ARBA00009049"/>
    </source>
</evidence>
<accession>A0A9N9X6I7</accession>
<protein>
    <recommendedName>
        <fullName evidence="8">Synembryn</fullName>
    </recommendedName>
</protein>
<comment type="similarity">
    <text evidence="2">Belongs to the synembryn family.</text>
</comment>
<sequence>MANRTSDIDAIILAEKDTWATVIDSFVKTSLEVFSFPELTNDEKRKNVWNAVYNIAKHSDDPAVTKNCFIAVRILSREKEHLSEVISDDWINLIKHHSGLDNENFEYNDNKSLICVEVLKSLSNILFNSKKIAEKSLENGILEGLTNRIKHKNKNISEDIRFMDIRLVFLITALCPEARNKVYDMIDIFIKILEEILQEAAKNHMKHEDLPPIYLTPAQAEMVSEILKALFNLTIRIDEADVETVATCIQLVKVLRSYLLISSSDLEKTWILRNDVINLLTNMPEEAYSELLPPISESHQIIKTLEFEGKNMTAIYEMTMFLKAKFNDQPDIYNQHEILSPIVTVLLKGATTHRPIRKFLRNQILPPLKDVHTRPEEGDTLRNHLCRLLTTPVTQLRDLVANFLFVLCKNNVARMIKYTGYGNAAGLFATKGVLAGGRYKGEDDYDSESEDSETEEYADHKHGINPVIGCYEEPHPSASDNMSEEQKEYEAMKLVELLDSLMKCGTIKPCVVGKDGKPEPVTHVLQLQEGLKEGMLKFLNEDSD</sequence>
<name>A0A9N9X6I7_DIABA</name>
<evidence type="ECO:0000256" key="1">
    <source>
        <dbReference type="ARBA" id="ARBA00004544"/>
    </source>
</evidence>
<dbReference type="GO" id="GO:0005085">
    <property type="term" value="F:guanyl-nucleotide exchange factor activity"/>
    <property type="evidence" value="ECO:0007669"/>
    <property type="project" value="UniProtKB-KW"/>
</dbReference>
<dbReference type="EMBL" id="OU898276">
    <property type="protein sequence ID" value="CAG9826692.1"/>
    <property type="molecule type" value="Genomic_DNA"/>
</dbReference>
<evidence type="ECO:0000256" key="5">
    <source>
        <dbReference type="ARBA" id="ARBA00023186"/>
    </source>
</evidence>
<dbReference type="InterPro" id="IPR019318">
    <property type="entry name" value="Gua_nucleotide_exch_fac_Ric8"/>
</dbReference>
<evidence type="ECO:0008006" key="8">
    <source>
        <dbReference type="Google" id="ProtNLM"/>
    </source>
</evidence>
<dbReference type="InterPro" id="IPR011989">
    <property type="entry name" value="ARM-like"/>
</dbReference>
<dbReference type="Gene3D" id="1.25.10.10">
    <property type="entry name" value="Leucine-rich Repeat Variant"/>
    <property type="match status" value="1"/>
</dbReference>
<keyword evidence="7" id="KW-1185">Reference proteome</keyword>
<dbReference type="InterPro" id="IPR016024">
    <property type="entry name" value="ARM-type_fold"/>
</dbReference>